<comment type="caution">
    <text evidence="2">The sequence shown here is derived from an EMBL/GenBank/DDBJ whole genome shotgun (WGS) entry which is preliminary data.</text>
</comment>
<evidence type="ECO:0000313" key="2">
    <source>
        <dbReference type="EMBL" id="MFC6201494.1"/>
    </source>
</evidence>
<keyword evidence="1" id="KW-1133">Transmembrane helix</keyword>
<dbReference type="EMBL" id="JBHSSE010000016">
    <property type="protein sequence ID" value="MFC6201494.1"/>
    <property type="molecule type" value="Genomic_DNA"/>
</dbReference>
<sequence>MLFFRGFASILVVIVMFYFIRLVIIHRRPLSQIDSGNERQHQNGEAYVNAVNTINYLITDVRNGHKSQFTAGDAADLETALSLILGTSVSALPITGNEIRLTIQLANRGTHDITVKLTNPDLKTTTLFEREKATTVKVNQTAVANGREFYNVIKQALKKA</sequence>
<keyword evidence="1" id="KW-0472">Membrane</keyword>
<feature type="transmembrane region" description="Helical" evidence="1">
    <location>
        <begin position="6"/>
        <end position="24"/>
    </location>
</feature>
<keyword evidence="3" id="KW-1185">Reference proteome</keyword>
<proteinExistence type="predicted"/>
<dbReference type="Proteomes" id="UP001596171">
    <property type="component" value="Unassembled WGS sequence"/>
</dbReference>
<evidence type="ECO:0000313" key="3">
    <source>
        <dbReference type="Proteomes" id="UP001596171"/>
    </source>
</evidence>
<name>A0ABW1SJ76_9LACO</name>
<evidence type="ECO:0000256" key="1">
    <source>
        <dbReference type="SAM" id="Phobius"/>
    </source>
</evidence>
<organism evidence="2 3">
    <name type="scientific">Lactiplantibacillus nangangensis</name>
    <dbReference type="NCBI Taxonomy" id="2559917"/>
    <lineage>
        <taxon>Bacteria</taxon>
        <taxon>Bacillati</taxon>
        <taxon>Bacillota</taxon>
        <taxon>Bacilli</taxon>
        <taxon>Lactobacillales</taxon>
        <taxon>Lactobacillaceae</taxon>
        <taxon>Lactiplantibacillus</taxon>
    </lineage>
</organism>
<keyword evidence="1" id="KW-0812">Transmembrane</keyword>
<protein>
    <submittedName>
        <fullName evidence="2">Uncharacterized protein</fullName>
    </submittedName>
</protein>
<gene>
    <name evidence="2" type="ORF">ACFP1L_06355</name>
</gene>
<reference evidence="3" key="1">
    <citation type="journal article" date="2019" name="Int. J. Syst. Evol. Microbiol.">
        <title>The Global Catalogue of Microorganisms (GCM) 10K type strain sequencing project: providing services to taxonomists for standard genome sequencing and annotation.</title>
        <authorList>
            <consortium name="The Broad Institute Genomics Platform"/>
            <consortium name="The Broad Institute Genome Sequencing Center for Infectious Disease"/>
            <person name="Wu L."/>
            <person name="Ma J."/>
        </authorList>
    </citation>
    <scope>NUCLEOTIDE SEQUENCE [LARGE SCALE GENOMIC DNA]</scope>
    <source>
        <strain evidence="3">CCM 8930</strain>
    </source>
</reference>
<dbReference type="RefSeq" id="WP_137615142.1">
    <property type="nucleotide sequence ID" value="NZ_BJDI01000002.1"/>
</dbReference>
<accession>A0ABW1SJ76</accession>